<proteinExistence type="predicted"/>
<feature type="compositionally biased region" description="Low complexity" evidence="1">
    <location>
        <begin position="10"/>
        <end position="29"/>
    </location>
</feature>
<keyword evidence="2" id="KW-0472">Membrane</keyword>
<evidence type="ECO:0000313" key="3">
    <source>
        <dbReference type="EMBL" id="EEE67136.1"/>
    </source>
</evidence>
<keyword evidence="2" id="KW-1133">Transmembrane helix</keyword>
<evidence type="ECO:0000256" key="2">
    <source>
        <dbReference type="SAM" id="Phobius"/>
    </source>
</evidence>
<evidence type="ECO:0000256" key="1">
    <source>
        <dbReference type="SAM" id="MobiDB-lite"/>
    </source>
</evidence>
<dbReference type="EMBL" id="CM000144">
    <property type="protein sequence ID" value="EEE67136.1"/>
    <property type="molecule type" value="Genomic_DNA"/>
</dbReference>
<gene>
    <name evidence="3" type="ORF">OsJ_24187</name>
</gene>
<protein>
    <submittedName>
        <fullName evidence="3">Uncharacterized protein</fullName>
    </submittedName>
</protein>
<dbReference type="AlphaFoldDB" id="B9FX49"/>
<reference evidence="3" key="2">
    <citation type="submission" date="2008-12" db="EMBL/GenBank/DDBJ databases">
        <title>Improved gene annotation of the rice (Oryza sativa) genomes.</title>
        <authorList>
            <person name="Wang J."/>
            <person name="Li R."/>
            <person name="Fan W."/>
            <person name="Huang Q."/>
            <person name="Zhang J."/>
            <person name="Zhou Y."/>
            <person name="Hu Y."/>
            <person name="Zi S."/>
            <person name="Li J."/>
            <person name="Ni P."/>
            <person name="Zheng H."/>
            <person name="Zhang Y."/>
            <person name="Zhao M."/>
            <person name="Hao Q."/>
            <person name="McDermott J."/>
            <person name="Samudrala R."/>
            <person name="Kristiansen K."/>
            <person name="Wong G.K.-S."/>
        </authorList>
    </citation>
    <scope>NUCLEOTIDE SEQUENCE</scope>
</reference>
<feature type="compositionally biased region" description="Gly residues" evidence="1">
    <location>
        <begin position="43"/>
        <end position="52"/>
    </location>
</feature>
<sequence length="97" mass="9757">MDDDDDEVAAGEAGPAPAAAATGRATPTAYSGPSRSPPFKTFSGGGAPGGAGLAERPSPAEIAAAVALCASVAWLYALPAFGIRRSSEISTRRWHQD</sequence>
<feature type="region of interest" description="Disordered" evidence="1">
    <location>
        <begin position="1"/>
        <end position="57"/>
    </location>
</feature>
<dbReference type="Proteomes" id="UP000007752">
    <property type="component" value="Chromosome 7"/>
</dbReference>
<organism evidence="3">
    <name type="scientific">Oryza sativa subsp. japonica</name>
    <name type="common">Rice</name>
    <dbReference type="NCBI Taxonomy" id="39947"/>
    <lineage>
        <taxon>Eukaryota</taxon>
        <taxon>Viridiplantae</taxon>
        <taxon>Streptophyta</taxon>
        <taxon>Embryophyta</taxon>
        <taxon>Tracheophyta</taxon>
        <taxon>Spermatophyta</taxon>
        <taxon>Magnoliopsida</taxon>
        <taxon>Liliopsida</taxon>
        <taxon>Poales</taxon>
        <taxon>Poaceae</taxon>
        <taxon>BOP clade</taxon>
        <taxon>Oryzoideae</taxon>
        <taxon>Oryzeae</taxon>
        <taxon>Oryzinae</taxon>
        <taxon>Oryza</taxon>
        <taxon>Oryza sativa</taxon>
    </lineage>
</organism>
<accession>B9FX49</accession>
<keyword evidence="2" id="KW-0812">Transmembrane</keyword>
<name>B9FX49_ORYSJ</name>
<reference evidence="3" key="1">
    <citation type="journal article" date="2005" name="PLoS Biol.">
        <title>The genomes of Oryza sativa: a history of duplications.</title>
        <authorList>
            <person name="Yu J."/>
            <person name="Wang J."/>
            <person name="Lin W."/>
            <person name="Li S."/>
            <person name="Li H."/>
            <person name="Zhou J."/>
            <person name="Ni P."/>
            <person name="Dong W."/>
            <person name="Hu S."/>
            <person name="Zeng C."/>
            <person name="Zhang J."/>
            <person name="Zhang Y."/>
            <person name="Li R."/>
            <person name="Xu Z."/>
            <person name="Li S."/>
            <person name="Li X."/>
            <person name="Zheng H."/>
            <person name="Cong L."/>
            <person name="Lin L."/>
            <person name="Yin J."/>
            <person name="Geng J."/>
            <person name="Li G."/>
            <person name="Shi J."/>
            <person name="Liu J."/>
            <person name="Lv H."/>
            <person name="Li J."/>
            <person name="Wang J."/>
            <person name="Deng Y."/>
            <person name="Ran L."/>
            <person name="Shi X."/>
            <person name="Wang X."/>
            <person name="Wu Q."/>
            <person name="Li C."/>
            <person name="Ren X."/>
            <person name="Wang J."/>
            <person name="Wang X."/>
            <person name="Li D."/>
            <person name="Liu D."/>
            <person name="Zhang X."/>
            <person name="Ji Z."/>
            <person name="Zhao W."/>
            <person name="Sun Y."/>
            <person name="Zhang Z."/>
            <person name="Bao J."/>
            <person name="Han Y."/>
            <person name="Dong L."/>
            <person name="Ji J."/>
            <person name="Chen P."/>
            <person name="Wu S."/>
            <person name="Liu J."/>
            <person name="Xiao Y."/>
            <person name="Bu D."/>
            <person name="Tan J."/>
            <person name="Yang L."/>
            <person name="Ye C."/>
            <person name="Zhang J."/>
            <person name="Xu J."/>
            <person name="Zhou Y."/>
            <person name="Yu Y."/>
            <person name="Zhang B."/>
            <person name="Zhuang S."/>
            <person name="Wei H."/>
            <person name="Liu B."/>
            <person name="Lei M."/>
            <person name="Yu H."/>
            <person name="Li Y."/>
            <person name="Xu H."/>
            <person name="Wei S."/>
            <person name="He X."/>
            <person name="Fang L."/>
            <person name="Zhang Z."/>
            <person name="Zhang Y."/>
            <person name="Huang X."/>
            <person name="Su Z."/>
            <person name="Tong W."/>
            <person name="Li J."/>
            <person name="Tong Z."/>
            <person name="Li S."/>
            <person name="Ye J."/>
            <person name="Wang L."/>
            <person name="Fang L."/>
            <person name="Lei T."/>
            <person name="Chen C."/>
            <person name="Chen H."/>
            <person name="Xu Z."/>
            <person name="Li H."/>
            <person name="Huang H."/>
            <person name="Zhang F."/>
            <person name="Xu H."/>
            <person name="Li N."/>
            <person name="Zhao C."/>
            <person name="Li S."/>
            <person name="Dong L."/>
            <person name="Huang Y."/>
            <person name="Li L."/>
            <person name="Xi Y."/>
            <person name="Qi Q."/>
            <person name="Li W."/>
            <person name="Zhang B."/>
            <person name="Hu W."/>
            <person name="Zhang Y."/>
            <person name="Tian X."/>
            <person name="Jiao Y."/>
            <person name="Liang X."/>
            <person name="Jin J."/>
            <person name="Gao L."/>
            <person name="Zheng W."/>
            <person name="Hao B."/>
            <person name="Liu S."/>
            <person name="Wang W."/>
            <person name="Yuan L."/>
            <person name="Cao M."/>
            <person name="McDermott J."/>
            <person name="Samudrala R."/>
            <person name="Wang J."/>
            <person name="Wong G.K."/>
            <person name="Yang H."/>
        </authorList>
    </citation>
    <scope>NUCLEOTIDE SEQUENCE [LARGE SCALE GENOMIC DNA]</scope>
</reference>
<feature type="transmembrane region" description="Helical" evidence="2">
    <location>
        <begin position="62"/>
        <end position="83"/>
    </location>
</feature>